<reference evidence="2 3" key="1">
    <citation type="submission" date="2023-09" db="EMBL/GenBank/DDBJ databases">
        <authorList>
            <person name="Rey-Velasco X."/>
        </authorList>
    </citation>
    <scope>NUCLEOTIDE SEQUENCE [LARGE SCALE GENOMIC DNA]</scope>
    <source>
        <strain evidence="2 3">F390</strain>
    </source>
</reference>
<evidence type="ECO:0000313" key="2">
    <source>
        <dbReference type="EMBL" id="MDT0576748.1"/>
    </source>
</evidence>
<proteinExistence type="predicted"/>
<dbReference type="RefSeq" id="WP_311341323.1">
    <property type="nucleotide sequence ID" value="NZ_JAVRHS010000010.1"/>
</dbReference>
<feature type="chain" id="PRO_5046039643" evidence="1">
    <location>
        <begin position="20"/>
        <end position="313"/>
    </location>
</feature>
<accession>A0ABU2ZJH6</accession>
<organism evidence="2 3">
    <name type="scientific">Croceicoccus esteveae</name>
    <dbReference type="NCBI Taxonomy" id="3075597"/>
    <lineage>
        <taxon>Bacteria</taxon>
        <taxon>Pseudomonadati</taxon>
        <taxon>Pseudomonadota</taxon>
        <taxon>Alphaproteobacteria</taxon>
        <taxon>Sphingomonadales</taxon>
        <taxon>Erythrobacteraceae</taxon>
        <taxon>Croceicoccus</taxon>
    </lineage>
</organism>
<name>A0ABU2ZJH6_9SPHN</name>
<gene>
    <name evidence="2" type="ORF">RM533_11230</name>
</gene>
<keyword evidence="3" id="KW-1185">Reference proteome</keyword>
<evidence type="ECO:0000313" key="3">
    <source>
        <dbReference type="Proteomes" id="UP001259803"/>
    </source>
</evidence>
<dbReference type="Proteomes" id="UP001259803">
    <property type="component" value="Unassembled WGS sequence"/>
</dbReference>
<keyword evidence="1" id="KW-0732">Signal</keyword>
<dbReference type="EMBL" id="JAVRHS010000010">
    <property type="protein sequence ID" value="MDT0576748.1"/>
    <property type="molecule type" value="Genomic_DNA"/>
</dbReference>
<feature type="signal peptide" evidence="1">
    <location>
        <begin position="1"/>
        <end position="19"/>
    </location>
</feature>
<comment type="caution">
    <text evidence="2">The sequence shown here is derived from an EMBL/GenBank/DDBJ whole genome shotgun (WGS) entry which is preliminary data.</text>
</comment>
<evidence type="ECO:0000256" key="1">
    <source>
        <dbReference type="SAM" id="SignalP"/>
    </source>
</evidence>
<protein>
    <submittedName>
        <fullName evidence="2">Uncharacterized protein</fullName>
    </submittedName>
</protein>
<sequence>MIRIASTASALMLIMPVVAPSGGSALQVQPVEASLVPSSNVTTRVENVRMADDGARRTSAGAALAPYSYADLVDLAAPADLVVVAKVRRVSRLDTDRTGPVRPGWARIYVEADTLRLLAGTVPIGQNLRYLADVPLTAKGRLPVLKNRSVVLFAQPVRNRPAQLQLVAPDAQVFADEVDEAQLRALLTELVDPASLPAISGVRDILHTPGNLAGEGETQIFLMTQGDEAASITVRHRPGQEREWGVSAGELVDPAARPPQPQTLAWYRLACALPAELPVTAQISDDPGLQAIASNDYALVVRQLGPCVRHRTS</sequence>